<evidence type="ECO:0008006" key="4">
    <source>
        <dbReference type="Google" id="ProtNLM"/>
    </source>
</evidence>
<organism evidence="2 3">
    <name type="scientific">Dibothriocephalus latus</name>
    <name type="common">Fish tapeworm</name>
    <name type="synonym">Diphyllobothrium latum</name>
    <dbReference type="NCBI Taxonomy" id="60516"/>
    <lineage>
        <taxon>Eukaryota</taxon>
        <taxon>Metazoa</taxon>
        <taxon>Spiralia</taxon>
        <taxon>Lophotrochozoa</taxon>
        <taxon>Platyhelminthes</taxon>
        <taxon>Cestoda</taxon>
        <taxon>Eucestoda</taxon>
        <taxon>Diphyllobothriidea</taxon>
        <taxon>Diphyllobothriidae</taxon>
        <taxon>Dibothriocephalus</taxon>
    </lineage>
</organism>
<evidence type="ECO:0000313" key="2">
    <source>
        <dbReference type="EMBL" id="VDK40715.1"/>
    </source>
</evidence>
<reference evidence="2 3" key="1">
    <citation type="submission" date="2018-11" db="EMBL/GenBank/DDBJ databases">
        <authorList>
            <consortium name="Pathogen Informatics"/>
        </authorList>
    </citation>
    <scope>NUCLEOTIDE SEQUENCE [LARGE SCALE GENOMIC DNA]</scope>
</reference>
<dbReference type="AlphaFoldDB" id="A0A3P6QK29"/>
<sequence length="229" mass="24820">MVFPKFFVLLLSLAYALATDAKFETGVPKDSDLHFLIDPGFQVNKAELNGTAFEVCTDKKTSNCYTDDPATLVNFYIKTTNDVKKLKFEGASGVSKTFTATSAATSAENINNDGTKAAEEKFKLPFVPTKIVPLGADENSVGQDKEVADSKNKNCRKTGPDNCLSIMEEFSHINMTATIETTALLLKLTGADPATQTIEATFVPISSAVWMPRSTAVILATLAIMAYFY</sequence>
<feature type="signal peptide" evidence="1">
    <location>
        <begin position="1"/>
        <end position="18"/>
    </location>
</feature>
<name>A0A3P6QK29_DIBLA</name>
<accession>A0A3P6QK29</accession>
<keyword evidence="1" id="KW-0732">Signal</keyword>
<evidence type="ECO:0000313" key="3">
    <source>
        <dbReference type="Proteomes" id="UP000281553"/>
    </source>
</evidence>
<evidence type="ECO:0000256" key="1">
    <source>
        <dbReference type="SAM" id="SignalP"/>
    </source>
</evidence>
<protein>
    <recommendedName>
        <fullName evidence="4">DUF5727 domain-containing protein</fullName>
    </recommendedName>
</protein>
<keyword evidence="3" id="KW-1185">Reference proteome</keyword>
<gene>
    <name evidence="2" type="ORF">DILT_LOCUS1166</name>
</gene>
<feature type="chain" id="PRO_5018177798" description="DUF5727 domain-containing protein" evidence="1">
    <location>
        <begin position="19"/>
        <end position="229"/>
    </location>
</feature>
<dbReference type="Proteomes" id="UP000281553">
    <property type="component" value="Unassembled WGS sequence"/>
</dbReference>
<dbReference type="EMBL" id="UYRU01007031">
    <property type="protein sequence ID" value="VDK40715.1"/>
    <property type="molecule type" value="Genomic_DNA"/>
</dbReference>
<proteinExistence type="predicted"/>